<dbReference type="InterPro" id="IPR036661">
    <property type="entry name" value="Luciferase-like_sf"/>
</dbReference>
<dbReference type="CDD" id="cd01097">
    <property type="entry name" value="Tetrahydromethanopterin_reductase"/>
    <property type="match status" value="1"/>
</dbReference>
<dbReference type="Pfam" id="PF00296">
    <property type="entry name" value="Bac_luciferase"/>
    <property type="match status" value="1"/>
</dbReference>
<accession>A0ABN1GPR0</accession>
<dbReference type="RefSeq" id="WP_344603689.1">
    <property type="nucleotide sequence ID" value="NZ_BAAAHE010000013.1"/>
</dbReference>
<keyword evidence="1" id="KW-0560">Oxidoreductase</keyword>
<evidence type="ECO:0000313" key="3">
    <source>
        <dbReference type="EMBL" id="GAA0615944.1"/>
    </source>
</evidence>
<evidence type="ECO:0000313" key="4">
    <source>
        <dbReference type="Proteomes" id="UP001500957"/>
    </source>
</evidence>
<dbReference type="Proteomes" id="UP001500957">
    <property type="component" value="Unassembled WGS sequence"/>
</dbReference>
<name>A0ABN1GPR0_9ACTN</name>
<feature type="domain" description="Luciferase-like" evidence="2">
    <location>
        <begin position="20"/>
        <end position="291"/>
    </location>
</feature>
<comment type="caution">
    <text evidence="3">The sequence shown here is derived from an EMBL/GenBank/DDBJ whole genome shotgun (WGS) entry which is preliminary data.</text>
</comment>
<dbReference type="InterPro" id="IPR050564">
    <property type="entry name" value="F420-G6PD/mer"/>
</dbReference>
<evidence type="ECO:0000256" key="1">
    <source>
        <dbReference type="ARBA" id="ARBA00023002"/>
    </source>
</evidence>
<dbReference type="PANTHER" id="PTHR43244">
    <property type="match status" value="1"/>
</dbReference>
<reference evidence="3 4" key="1">
    <citation type="journal article" date="2019" name="Int. J. Syst. Evol. Microbiol.">
        <title>The Global Catalogue of Microorganisms (GCM) 10K type strain sequencing project: providing services to taxonomists for standard genome sequencing and annotation.</title>
        <authorList>
            <consortium name="The Broad Institute Genomics Platform"/>
            <consortium name="The Broad Institute Genome Sequencing Center for Infectious Disease"/>
            <person name="Wu L."/>
            <person name="Ma J."/>
        </authorList>
    </citation>
    <scope>NUCLEOTIDE SEQUENCE [LARGE SCALE GENOMIC DNA]</scope>
    <source>
        <strain evidence="3 4">JCM 10671</strain>
    </source>
</reference>
<gene>
    <name evidence="3" type="ORF">GCM10009547_17430</name>
</gene>
<dbReference type="NCBIfam" id="TIGR03857">
    <property type="entry name" value="F420_MSMEG_2249"/>
    <property type="match status" value="1"/>
</dbReference>
<dbReference type="PANTHER" id="PTHR43244:SF1">
    <property type="entry name" value="5,10-METHYLENETETRAHYDROMETHANOPTERIN REDUCTASE"/>
    <property type="match status" value="1"/>
</dbReference>
<keyword evidence="4" id="KW-1185">Reference proteome</keyword>
<organism evidence="3 4">
    <name type="scientific">Sporichthya brevicatena</name>
    <dbReference type="NCBI Taxonomy" id="171442"/>
    <lineage>
        <taxon>Bacteria</taxon>
        <taxon>Bacillati</taxon>
        <taxon>Actinomycetota</taxon>
        <taxon>Actinomycetes</taxon>
        <taxon>Sporichthyales</taxon>
        <taxon>Sporichthyaceae</taxon>
        <taxon>Sporichthya</taxon>
    </lineage>
</organism>
<protein>
    <submittedName>
        <fullName evidence="3">TIGR03857 family LLM class F420-dependent oxidoreductase</fullName>
    </submittedName>
</protein>
<dbReference type="EMBL" id="BAAAHE010000013">
    <property type="protein sequence ID" value="GAA0615944.1"/>
    <property type="molecule type" value="Genomic_DNA"/>
</dbReference>
<dbReference type="Gene3D" id="3.20.20.30">
    <property type="entry name" value="Luciferase-like domain"/>
    <property type="match status" value="1"/>
</dbReference>
<dbReference type="InterPro" id="IPR011251">
    <property type="entry name" value="Luciferase-like_dom"/>
</dbReference>
<proteinExistence type="predicted"/>
<dbReference type="SUPFAM" id="SSF51679">
    <property type="entry name" value="Bacterial luciferase-like"/>
    <property type="match status" value="1"/>
</dbReference>
<sequence>MSKVPPDLPELGFYTLAGHTNSPRDMLGQLREAEAIGLGAAFISERWNLKEAVTLSGAAAAASERIALATAATNHNTRHPVITASYATTMHRLSGGRFTLGLGRGIAALFNQFGLPKVTIAQLEDFAGLMRRLWRGEVIVDHDGPAGRWAFLHLDASFDEDIPLGLTAWGPRTCALGGRAFDQVVLHTFFTDETLTRCVAAVREAAEQAGRDPAAVQVWSVFATVPGEVSRETYLLKVVARLATYLQLPGYGEGLVAANRWDPAILERFRADPVVAGFGRNLIDAVGTPDQLEHIATLLPPEWVEPAAYGTGEDCARAVRRQLDLGADGVILHGATPAELTPVVAAYRQLPSA</sequence>
<evidence type="ECO:0000259" key="2">
    <source>
        <dbReference type="Pfam" id="PF00296"/>
    </source>
</evidence>
<dbReference type="InterPro" id="IPR022378">
    <property type="entry name" value="F420_OxRdatse_MSMEG2249_pred"/>
</dbReference>